<dbReference type="EMBL" id="NIRM01000002">
    <property type="protein sequence ID" value="PHI08170.1"/>
    <property type="molecule type" value="Genomic_DNA"/>
</dbReference>
<evidence type="ECO:0000313" key="2">
    <source>
        <dbReference type="Proteomes" id="UP000221504"/>
    </source>
</evidence>
<protein>
    <submittedName>
        <fullName evidence="1">Uncharacterized protein</fullName>
    </submittedName>
</protein>
<reference evidence="1 2" key="1">
    <citation type="submission" date="2017-06" db="EMBL/GenBank/DDBJ databases">
        <title>Draft genome sequence of Fusobacterium nucleatum subsp. polymorphum KCOM 1267 (=ChDC F290).</title>
        <authorList>
            <person name="Kook J.-K."/>
            <person name="Park S.-N."/>
            <person name="Lim Y.K."/>
            <person name="Roh H."/>
        </authorList>
    </citation>
    <scope>NUCLEOTIDE SEQUENCE [LARGE SCALE GENOMIC DNA]</scope>
    <source>
        <strain evidence="2">KCOM 1267(ChDC F290)</strain>
    </source>
</reference>
<accession>A0A2C6A8T9</accession>
<organism evidence="1 2">
    <name type="scientific">Fusobacterium nucleatum subsp. polymorphum</name>
    <name type="common">Fusobacterium polymorphum</name>
    <dbReference type="NCBI Taxonomy" id="76857"/>
    <lineage>
        <taxon>Bacteria</taxon>
        <taxon>Fusobacteriati</taxon>
        <taxon>Fusobacteriota</taxon>
        <taxon>Fusobacteriia</taxon>
        <taxon>Fusobacteriales</taxon>
        <taxon>Fusobacteriaceae</taxon>
        <taxon>Fusobacterium</taxon>
    </lineage>
</organism>
<evidence type="ECO:0000313" key="1">
    <source>
        <dbReference type="EMBL" id="PHI08170.1"/>
    </source>
</evidence>
<comment type="caution">
    <text evidence="1">The sequence shown here is derived from an EMBL/GenBank/DDBJ whole genome shotgun (WGS) entry which is preliminary data.</text>
</comment>
<name>A0A2C6A8T9_FUSNP</name>
<gene>
    <name evidence="1" type="ORF">CBG52_08265</name>
</gene>
<dbReference type="RefSeq" id="WP_099011462.1">
    <property type="nucleotide sequence ID" value="NZ_CP077154.1"/>
</dbReference>
<dbReference type="AlphaFoldDB" id="A0A2C6A8T9"/>
<dbReference type="Proteomes" id="UP000221504">
    <property type="component" value="Unassembled WGS sequence"/>
</dbReference>
<sequence length="687" mass="81134">MKEDLIVLNRNIEREDIDSIGLAIKKLSVSSENQFSELKNERWFNRLFNMITFSNKKNIRLAEQISNLAQAQELLVRILLILSEKSLEISELVKNNTKDIERLGKNDIYLLNRIKKLEDQVFGIKKEIKLENLSLNAKELLLGCLRKLSNLFDYTNDNQKWYINIILNKLNIDRLEYNNLELAINELDSNNEKTQILISCLEYIYLKNYSFSILKTNQKISNFIELFNFSEKRITDLKSQVERDNNFDGIIFRYNNDFEDDKDDDFLLNFVDNIEEIEIEKEDLYIDSMFNIKEGEIYVIENKNIHISSMINCAGTLEIRNCTLYYNETENSPNRINLDENYSFKIENSKVICKNYNENFFINARYKASKNTNVYLKNTIFIDCLNFMNASIIEITISSCNFLNCLGGLFHIYVYNYFGMVNCSITQKNLPNFKINKESFHFYNTFIYIVNCDQKKFSMFLNNKVDIYYYNKDIHYSIIISCNKNLIVMDSNFNSYFKNYSKENLALKIEATYVYNSNFYSLSKIFDNCTKSLNNCYFENCSFIHKWIDIEFLLCKDSEFKNCNNSLFPSSTGYNKFSSYKKGYSNVIWFENCKFSGNGLINKNFITLGSGSKIERCEFSNINVENFIISTLIHEKDPTIPIKSCIFKNCSTERRDREIIQKYGFVERIFRDNLIYKMVEITDCSFI</sequence>
<proteinExistence type="predicted"/>